<sequence>MGAPRASDNEGLTFKPSRRFTVVVMRISELSARTGVPASTLRFYESEGLLPADRAENGYRVDGDAAVDRLAFIAQAKHLDLPLPAVRELVTAWESEPCHSVRATYRPMLVEHAAQVDERIASLEALRSTLATAVERLDALPDRAEPCDAGCTFLDRARPALPVVDEPRTPIACSLDGDDYGGRVADWRELLAGAPRADVNGGVRVTLPTSTLGRATALAQAEQGCCAFYTFRIDLHDSTFDLTITAPPEARTMLDDLLGAQEAAR</sequence>
<dbReference type="SUPFAM" id="SSF46955">
    <property type="entry name" value="Putative DNA-binding domain"/>
    <property type="match status" value="1"/>
</dbReference>
<evidence type="ECO:0000259" key="2">
    <source>
        <dbReference type="PROSITE" id="PS50937"/>
    </source>
</evidence>
<comment type="caution">
    <text evidence="3">The sequence shown here is derived from an EMBL/GenBank/DDBJ whole genome shotgun (WGS) entry which is preliminary data.</text>
</comment>
<dbReference type="InterPro" id="IPR009061">
    <property type="entry name" value="DNA-bd_dom_put_sf"/>
</dbReference>
<keyword evidence="1" id="KW-0238">DNA-binding</keyword>
<dbReference type="InterPro" id="IPR000551">
    <property type="entry name" value="MerR-type_HTH_dom"/>
</dbReference>
<dbReference type="InterPro" id="IPR047057">
    <property type="entry name" value="MerR_fam"/>
</dbReference>
<dbReference type="Proteomes" id="UP000632535">
    <property type="component" value="Unassembled WGS sequence"/>
</dbReference>
<evidence type="ECO:0000256" key="1">
    <source>
        <dbReference type="ARBA" id="ARBA00023125"/>
    </source>
</evidence>
<proteinExistence type="predicted"/>
<accession>A0ABQ2BEA3</accession>
<dbReference type="Gene3D" id="1.10.1660.10">
    <property type="match status" value="1"/>
</dbReference>
<dbReference type="PANTHER" id="PTHR30204">
    <property type="entry name" value="REDOX-CYCLING DRUG-SENSING TRANSCRIPTIONAL ACTIVATOR SOXR"/>
    <property type="match status" value="1"/>
</dbReference>
<evidence type="ECO:0000313" key="3">
    <source>
        <dbReference type="EMBL" id="GGI11821.1"/>
    </source>
</evidence>
<name>A0ABQ2BEA3_9MICO</name>
<dbReference type="PROSITE" id="PS50937">
    <property type="entry name" value="HTH_MERR_2"/>
    <property type="match status" value="1"/>
</dbReference>
<keyword evidence="4" id="KW-1185">Reference proteome</keyword>
<dbReference type="Pfam" id="PF13411">
    <property type="entry name" value="MerR_1"/>
    <property type="match status" value="1"/>
</dbReference>
<feature type="domain" description="HTH merR-type" evidence="2">
    <location>
        <begin position="24"/>
        <end position="92"/>
    </location>
</feature>
<gene>
    <name evidence="3" type="ORF">GCM10007368_38100</name>
</gene>
<dbReference type="SMART" id="SM00422">
    <property type="entry name" value="HTH_MERR"/>
    <property type="match status" value="1"/>
</dbReference>
<dbReference type="EMBL" id="BMDG01000017">
    <property type="protein sequence ID" value="GGI11821.1"/>
    <property type="molecule type" value="Genomic_DNA"/>
</dbReference>
<dbReference type="PANTHER" id="PTHR30204:SF92">
    <property type="entry name" value="HTH-TYPE TRANSCRIPTIONAL REGULATOR ZNTR"/>
    <property type="match status" value="1"/>
</dbReference>
<protein>
    <submittedName>
        <fullName evidence="3">MerR family transcriptional regulator</fullName>
    </submittedName>
</protein>
<organism evidence="3 4">
    <name type="scientific">Isoptericola cucumis</name>
    <dbReference type="NCBI Taxonomy" id="1776856"/>
    <lineage>
        <taxon>Bacteria</taxon>
        <taxon>Bacillati</taxon>
        <taxon>Actinomycetota</taxon>
        <taxon>Actinomycetes</taxon>
        <taxon>Micrococcales</taxon>
        <taxon>Promicromonosporaceae</taxon>
        <taxon>Isoptericola</taxon>
    </lineage>
</organism>
<reference evidence="4" key="1">
    <citation type="journal article" date="2019" name="Int. J. Syst. Evol. Microbiol.">
        <title>The Global Catalogue of Microorganisms (GCM) 10K type strain sequencing project: providing services to taxonomists for standard genome sequencing and annotation.</title>
        <authorList>
            <consortium name="The Broad Institute Genomics Platform"/>
            <consortium name="The Broad Institute Genome Sequencing Center for Infectious Disease"/>
            <person name="Wu L."/>
            <person name="Ma J."/>
        </authorList>
    </citation>
    <scope>NUCLEOTIDE SEQUENCE [LARGE SCALE GENOMIC DNA]</scope>
    <source>
        <strain evidence="4">CCM 8653</strain>
    </source>
</reference>
<evidence type="ECO:0000313" key="4">
    <source>
        <dbReference type="Proteomes" id="UP000632535"/>
    </source>
</evidence>
<dbReference type="PRINTS" id="PR00040">
    <property type="entry name" value="HTHMERR"/>
</dbReference>